<evidence type="ECO:0000313" key="6">
    <source>
        <dbReference type="Proteomes" id="UP000255355"/>
    </source>
</evidence>
<sequence>MSDRKVLLSGKWRIAWIFAALLLLMGVVYPAPQASAQWCADVDLVVARGTGEPGYLGAGLGDPLYDAVWDRLPVSVSAYPVNYPADLTDVFSVGKGSADLVAHLAHQSAVCPDQRFILAGYSQGAAVVHTALGTGITNGIPGAVRLDGNLGSRVSSVLLFGDPLRLIGWVVPEPYLWRTANYCADGDPVCGGGLNPGAHNVYAGFTGTAADFAASRL</sequence>
<dbReference type="STRING" id="1210089.GCA_001613165_04113"/>
<accession>A0A370HGD5</accession>
<keyword evidence="3" id="KW-0378">Hydrolase</keyword>
<evidence type="ECO:0000256" key="1">
    <source>
        <dbReference type="ARBA" id="ARBA00007534"/>
    </source>
</evidence>
<dbReference type="InterPro" id="IPR029058">
    <property type="entry name" value="AB_hydrolase_fold"/>
</dbReference>
<keyword evidence="4" id="KW-1015">Disulfide bond</keyword>
<evidence type="ECO:0000256" key="4">
    <source>
        <dbReference type="ARBA" id="ARBA00023157"/>
    </source>
</evidence>
<keyword evidence="2" id="KW-0719">Serine esterase</keyword>
<dbReference type="SMART" id="SM01110">
    <property type="entry name" value="Cutinase"/>
    <property type="match status" value="1"/>
</dbReference>
<evidence type="ECO:0000313" key="5">
    <source>
        <dbReference type="EMBL" id="RDI55830.1"/>
    </source>
</evidence>
<name>A0A370HGD5_9NOCA</name>
<organism evidence="5 6">
    <name type="scientific">Nocardia mexicana</name>
    <dbReference type="NCBI Taxonomy" id="279262"/>
    <lineage>
        <taxon>Bacteria</taxon>
        <taxon>Bacillati</taxon>
        <taxon>Actinomycetota</taxon>
        <taxon>Actinomycetes</taxon>
        <taxon>Mycobacteriales</taxon>
        <taxon>Nocardiaceae</taxon>
        <taxon>Nocardia</taxon>
    </lineage>
</organism>
<dbReference type="Gene3D" id="3.40.50.1820">
    <property type="entry name" value="alpha/beta hydrolase"/>
    <property type="match status" value="1"/>
</dbReference>
<dbReference type="AlphaFoldDB" id="A0A370HGD5"/>
<keyword evidence="6" id="KW-1185">Reference proteome</keyword>
<reference evidence="5 6" key="1">
    <citation type="submission" date="2018-07" db="EMBL/GenBank/DDBJ databases">
        <title>Genomic Encyclopedia of Type Strains, Phase IV (KMG-IV): sequencing the most valuable type-strain genomes for metagenomic binning, comparative biology and taxonomic classification.</title>
        <authorList>
            <person name="Goeker M."/>
        </authorList>
    </citation>
    <scope>NUCLEOTIDE SEQUENCE [LARGE SCALE GENOMIC DNA]</scope>
    <source>
        <strain evidence="5 6">DSM 44952</strain>
    </source>
</reference>
<comment type="caution">
    <text evidence="5">The sequence shown here is derived from an EMBL/GenBank/DDBJ whole genome shotgun (WGS) entry which is preliminary data.</text>
</comment>
<dbReference type="PANTHER" id="PTHR33630">
    <property type="entry name" value="CUTINASE RV1984C-RELATED-RELATED"/>
    <property type="match status" value="1"/>
</dbReference>
<evidence type="ECO:0000256" key="2">
    <source>
        <dbReference type="ARBA" id="ARBA00022487"/>
    </source>
</evidence>
<gene>
    <name evidence="5" type="ORF">DFR68_101666</name>
</gene>
<dbReference type="SUPFAM" id="SSF53474">
    <property type="entry name" value="alpha/beta-Hydrolases"/>
    <property type="match status" value="1"/>
</dbReference>
<dbReference type="InterPro" id="IPR000675">
    <property type="entry name" value="Cutinase/axe"/>
</dbReference>
<dbReference type="EMBL" id="QQAZ01000001">
    <property type="protein sequence ID" value="RDI55830.1"/>
    <property type="molecule type" value="Genomic_DNA"/>
</dbReference>
<comment type="similarity">
    <text evidence="1">Belongs to the cutinase family.</text>
</comment>
<evidence type="ECO:0000256" key="3">
    <source>
        <dbReference type="ARBA" id="ARBA00022801"/>
    </source>
</evidence>
<proteinExistence type="inferred from homology"/>
<dbReference type="OrthoDB" id="3690529at2"/>
<dbReference type="RefSeq" id="WP_068021857.1">
    <property type="nucleotide sequence ID" value="NZ_QQAZ01000001.1"/>
</dbReference>
<dbReference type="Proteomes" id="UP000255355">
    <property type="component" value="Unassembled WGS sequence"/>
</dbReference>
<dbReference type="GO" id="GO:0052689">
    <property type="term" value="F:carboxylic ester hydrolase activity"/>
    <property type="evidence" value="ECO:0007669"/>
    <property type="project" value="UniProtKB-KW"/>
</dbReference>
<dbReference type="Pfam" id="PF01083">
    <property type="entry name" value="Cutinase"/>
    <property type="match status" value="1"/>
</dbReference>
<dbReference type="PANTHER" id="PTHR33630:SF9">
    <property type="entry name" value="CUTINASE 4"/>
    <property type="match status" value="1"/>
</dbReference>
<protein>
    <submittedName>
        <fullName evidence="5">Cutinase</fullName>
    </submittedName>
</protein>